<keyword evidence="2" id="KW-1185">Reference proteome</keyword>
<comment type="caution">
    <text evidence="1">The sequence shown here is derived from an EMBL/GenBank/DDBJ whole genome shotgun (WGS) entry which is preliminary data.</text>
</comment>
<proteinExistence type="predicted"/>
<protein>
    <submittedName>
        <fullName evidence="1">Uncharacterized protein</fullName>
    </submittedName>
</protein>
<evidence type="ECO:0000313" key="2">
    <source>
        <dbReference type="Proteomes" id="UP001172386"/>
    </source>
</evidence>
<name>A0ACC3A2X2_9EURO</name>
<evidence type="ECO:0000313" key="1">
    <source>
        <dbReference type="EMBL" id="KAJ9654516.1"/>
    </source>
</evidence>
<dbReference type="EMBL" id="JAPDRQ010000119">
    <property type="protein sequence ID" value="KAJ9654516.1"/>
    <property type="molecule type" value="Genomic_DNA"/>
</dbReference>
<accession>A0ACC3A2X2</accession>
<sequence>MAIPRLNEPPGKPEPYIIPPYAGEAITIPGTKSVVRILASAKETDRLISVFRMDGVTGDPVGFHYHEHAHDVFMCTKGRMKVSIDDQCRILGPGDFAYAPPTVIHSPQLVDPIVETIGLVTPGDWVDFFRFISEKYDGNFTPEFDNRNTMQFMFPKFQEIKAKYDVHFVPHHKGADVQEWSEADSKIPPGKQFYYLKANTGPRYLLGGVLSRPFITTKQCDGQFAVASIESSSTYGDSVLSKPFSFAKVHQVYCILDGSITVTIDGKDNIVASGETVFIPAGTKISIKFNDRYVRFWSYSSGDALETLVSEAGGPCDNVIIPDEPRDVDAGKVAETAKSIGMTI</sequence>
<gene>
    <name evidence="1" type="ORF">H2198_006459</name>
</gene>
<reference evidence="1" key="1">
    <citation type="submission" date="2022-10" db="EMBL/GenBank/DDBJ databases">
        <title>Culturing micro-colonial fungi from biological soil crusts in the Mojave desert and describing Neophaeococcomyces mojavensis, and introducing the new genera and species Taxawa tesnikishii.</title>
        <authorList>
            <person name="Kurbessoian T."/>
            <person name="Stajich J.E."/>
        </authorList>
    </citation>
    <scope>NUCLEOTIDE SEQUENCE</scope>
    <source>
        <strain evidence="1">JES_112</strain>
    </source>
</reference>
<dbReference type="Proteomes" id="UP001172386">
    <property type="component" value="Unassembled WGS sequence"/>
</dbReference>
<organism evidence="1 2">
    <name type="scientific">Neophaeococcomyces mojaviensis</name>
    <dbReference type="NCBI Taxonomy" id="3383035"/>
    <lineage>
        <taxon>Eukaryota</taxon>
        <taxon>Fungi</taxon>
        <taxon>Dikarya</taxon>
        <taxon>Ascomycota</taxon>
        <taxon>Pezizomycotina</taxon>
        <taxon>Eurotiomycetes</taxon>
        <taxon>Chaetothyriomycetidae</taxon>
        <taxon>Chaetothyriales</taxon>
        <taxon>Chaetothyriales incertae sedis</taxon>
        <taxon>Neophaeococcomyces</taxon>
    </lineage>
</organism>